<gene>
    <name evidence="2" type="ORF">SAMN04488109_2656</name>
</gene>
<proteinExistence type="predicted"/>
<keyword evidence="1" id="KW-0812">Transmembrane</keyword>
<dbReference type="RefSeq" id="WP_073134347.1">
    <property type="nucleotide sequence ID" value="NZ_FQWQ01000001.1"/>
</dbReference>
<organism evidence="2 3">
    <name type="scientific">Chryseolinea serpens</name>
    <dbReference type="NCBI Taxonomy" id="947013"/>
    <lineage>
        <taxon>Bacteria</taxon>
        <taxon>Pseudomonadati</taxon>
        <taxon>Bacteroidota</taxon>
        <taxon>Cytophagia</taxon>
        <taxon>Cytophagales</taxon>
        <taxon>Fulvivirgaceae</taxon>
        <taxon>Chryseolinea</taxon>
    </lineage>
</organism>
<reference evidence="2 3" key="1">
    <citation type="submission" date="2016-11" db="EMBL/GenBank/DDBJ databases">
        <authorList>
            <person name="Jaros S."/>
            <person name="Januszkiewicz K."/>
            <person name="Wedrychowicz H."/>
        </authorList>
    </citation>
    <scope>NUCLEOTIDE SEQUENCE [LARGE SCALE GENOMIC DNA]</scope>
    <source>
        <strain evidence="2 3">DSM 24574</strain>
    </source>
</reference>
<feature type="transmembrane region" description="Helical" evidence="1">
    <location>
        <begin position="74"/>
        <end position="92"/>
    </location>
</feature>
<feature type="transmembrane region" description="Helical" evidence="1">
    <location>
        <begin position="21"/>
        <end position="42"/>
    </location>
</feature>
<name>A0A1M5P3B2_9BACT</name>
<keyword evidence="1" id="KW-0472">Membrane</keyword>
<accession>A0A1M5P3B2</accession>
<evidence type="ECO:0000313" key="2">
    <source>
        <dbReference type="EMBL" id="SHG96314.1"/>
    </source>
</evidence>
<feature type="transmembrane region" description="Helical" evidence="1">
    <location>
        <begin position="143"/>
        <end position="169"/>
    </location>
</feature>
<keyword evidence="3" id="KW-1185">Reference proteome</keyword>
<dbReference type="EMBL" id="FQWQ01000001">
    <property type="protein sequence ID" value="SHG96314.1"/>
    <property type="molecule type" value="Genomic_DNA"/>
</dbReference>
<evidence type="ECO:0000313" key="3">
    <source>
        <dbReference type="Proteomes" id="UP000184212"/>
    </source>
</evidence>
<dbReference type="GO" id="GO:0016746">
    <property type="term" value="F:acyltransferase activity"/>
    <property type="evidence" value="ECO:0007669"/>
    <property type="project" value="UniProtKB-KW"/>
</dbReference>
<dbReference type="PANTHER" id="PTHR31061:SF24">
    <property type="entry name" value="LD22376P"/>
    <property type="match status" value="1"/>
</dbReference>
<feature type="transmembrane region" description="Helical" evidence="1">
    <location>
        <begin position="345"/>
        <end position="367"/>
    </location>
</feature>
<dbReference type="Proteomes" id="UP000184212">
    <property type="component" value="Unassembled WGS sequence"/>
</dbReference>
<dbReference type="PANTHER" id="PTHR31061">
    <property type="entry name" value="LD22376P"/>
    <property type="match status" value="1"/>
</dbReference>
<dbReference type="AlphaFoldDB" id="A0A1M5P3B2"/>
<keyword evidence="1" id="KW-1133">Transmembrane helix</keyword>
<feature type="transmembrane region" description="Helical" evidence="1">
    <location>
        <begin position="303"/>
        <end position="325"/>
    </location>
</feature>
<keyword evidence="2" id="KW-0012">Acyltransferase</keyword>
<keyword evidence="2" id="KW-0808">Transferase</keyword>
<dbReference type="STRING" id="947013.SAMN04488109_2656"/>
<feature type="transmembrane region" description="Helical" evidence="1">
    <location>
        <begin position="241"/>
        <end position="264"/>
    </location>
</feature>
<sequence length="375" mass="42006">MVEQAQKTLPLTTVQASQRLLSLDFMRGFIMVLLALEASRLFDTLFEASEGSFMQGVWLQFFHHPWHGLRFWDLIQPGFMYMAGVALALSLVKQEAAGVAWKESFKKMLKRSAGLLAFGVLNYAVHADGLHLRLTNVLTQLSFTLLVAFLIFRWSAVAQIAVCIGLLLLRDALYHFTNIPGFDQPDINQHNFGNYVELIYSGRIIEEGWVSINCIPTAVHTIAGALTGKLLVSGKEKIKTMLIWAVICLIVGLGLDVAGISPVIKHIATSSFTIVSLGICLAAYAGCYWWIDVLKHQKYLQFFAIIGMNSIFIYLFFAIVGSRWFNDYIFALVGGLLTLIHTPVVVGAIISSLCIFALEWGLCYFLYKKKIFFRI</sequence>
<protein>
    <submittedName>
        <fullName evidence="2">Predicted acyltransferase</fullName>
    </submittedName>
</protein>
<feature type="transmembrane region" description="Helical" evidence="1">
    <location>
        <begin position="113"/>
        <end position="131"/>
    </location>
</feature>
<evidence type="ECO:0000256" key="1">
    <source>
        <dbReference type="SAM" id="Phobius"/>
    </source>
</evidence>
<feature type="transmembrane region" description="Helical" evidence="1">
    <location>
        <begin position="270"/>
        <end position="291"/>
    </location>
</feature>